<reference evidence="2 3" key="1">
    <citation type="submission" date="2021-06" db="EMBL/GenBank/DDBJ databases">
        <title>Caerostris extrusa draft genome.</title>
        <authorList>
            <person name="Kono N."/>
            <person name="Arakawa K."/>
        </authorList>
    </citation>
    <scope>NUCLEOTIDE SEQUENCE [LARGE SCALE GENOMIC DNA]</scope>
</reference>
<proteinExistence type="predicted"/>
<sequence length="99" mass="10978">MSGRTRLGRPLPWVIVSCFFIETAPGVTPQLFLLHVATLGQGERCLRLHSHIKGTPSTKVFPLNAVRLTPSHLNPPRPSHYPFQSEVPTFAPHVICQST</sequence>
<keyword evidence="3" id="KW-1185">Reference proteome</keyword>
<keyword evidence="1" id="KW-0732">Signal</keyword>
<feature type="chain" id="PRO_5043977549" description="Secreted protein" evidence="1">
    <location>
        <begin position="27"/>
        <end position="99"/>
    </location>
</feature>
<name>A0AAV4XZZ9_CAEEX</name>
<accession>A0AAV4XZZ9</accession>
<dbReference type="EMBL" id="BPLR01001154">
    <property type="protein sequence ID" value="GIZ00428.1"/>
    <property type="molecule type" value="Genomic_DNA"/>
</dbReference>
<evidence type="ECO:0000313" key="2">
    <source>
        <dbReference type="EMBL" id="GIZ00428.1"/>
    </source>
</evidence>
<evidence type="ECO:0000313" key="3">
    <source>
        <dbReference type="Proteomes" id="UP001054945"/>
    </source>
</evidence>
<organism evidence="2 3">
    <name type="scientific">Caerostris extrusa</name>
    <name type="common">Bark spider</name>
    <name type="synonym">Caerostris bankana</name>
    <dbReference type="NCBI Taxonomy" id="172846"/>
    <lineage>
        <taxon>Eukaryota</taxon>
        <taxon>Metazoa</taxon>
        <taxon>Ecdysozoa</taxon>
        <taxon>Arthropoda</taxon>
        <taxon>Chelicerata</taxon>
        <taxon>Arachnida</taxon>
        <taxon>Araneae</taxon>
        <taxon>Araneomorphae</taxon>
        <taxon>Entelegynae</taxon>
        <taxon>Araneoidea</taxon>
        <taxon>Araneidae</taxon>
        <taxon>Caerostris</taxon>
    </lineage>
</organism>
<dbReference type="AlphaFoldDB" id="A0AAV4XZZ9"/>
<evidence type="ECO:0008006" key="4">
    <source>
        <dbReference type="Google" id="ProtNLM"/>
    </source>
</evidence>
<feature type="signal peptide" evidence="1">
    <location>
        <begin position="1"/>
        <end position="26"/>
    </location>
</feature>
<protein>
    <recommendedName>
        <fullName evidence="4">Secreted protein</fullName>
    </recommendedName>
</protein>
<dbReference type="Proteomes" id="UP001054945">
    <property type="component" value="Unassembled WGS sequence"/>
</dbReference>
<comment type="caution">
    <text evidence="2">The sequence shown here is derived from an EMBL/GenBank/DDBJ whole genome shotgun (WGS) entry which is preliminary data.</text>
</comment>
<gene>
    <name evidence="2" type="ORF">CEXT_118921</name>
</gene>
<evidence type="ECO:0000256" key="1">
    <source>
        <dbReference type="SAM" id="SignalP"/>
    </source>
</evidence>